<reference evidence="4" key="1">
    <citation type="submission" date="2016-06" db="UniProtKB">
        <authorList>
            <consortium name="WormBaseParasite"/>
        </authorList>
    </citation>
    <scope>IDENTIFICATION</scope>
</reference>
<dbReference type="EMBL" id="UZAN01047000">
    <property type="protein sequence ID" value="VDP84889.1"/>
    <property type="molecule type" value="Genomic_DNA"/>
</dbReference>
<feature type="region of interest" description="Disordered" evidence="1">
    <location>
        <begin position="1"/>
        <end position="35"/>
    </location>
</feature>
<evidence type="ECO:0000256" key="1">
    <source>
        <dbReference type="SAM" id="MobiDB-lite"/>
    </source>
</evidence>
<dbReference type="AlphaFoldDB" id="A0A183AQC4"/>
<sequence length="116" mass="12315">MEVAISSKLREDTDVLKESPTEPIELLPHQGQSSTGVIDIRDSGAASAACDRGAGVESFSFSTQVMTPMIEPATYPPPMESTNISRVAEFTAVSVSNMAVSVNSTDKLNHVTSKDL</sequence>
<protein>
    <submittedName>
        <fullName evidence="2 4">Uncharacterized protein</fullName>
    </submittedName>
</protein>
<reference evidence="2 3" key="2">
    <citation type="submission" date="2018-11" db="EMBL/GenBank/DDBJ databases">
        <authorList>
            <consortium name="Pathogen Informatics"/>
        </authorList>
    </citation>
    <scope>NUCLEOTIDE SEQUENCE [LARGE SCALE GENOMIC DNA]</scope>
    <source>
        <strain evidence="2 3">Egypt</strain>
    </source>
</reference>
<evidence type="ECO:0000313" key="2">
    <source>
        <dbReference type="EMBL" id="VDP84889.1"/>
    </source>
</evidence>
<dbReference type="WBParaSite" id="ECPE_0000918701-mRNA-1">
    <property type="protein sequence ID" value="ECPE_0000918701-mRNA-1"/>
    <property type="gene ID" value="ECPE_0000918701"/>
</dbReference>
<evidence type="ECO:0000313" key="4">
    <source>
        <dbReference type="WBParaSite" id="ECPE_0000918701-mRNA-1"/>
    </source>
</evidence>
<keyword evidence="3" id="KW-1185">Reference proteome</keyword>
<dbReference type="Proteomes" id="UP000272942">
    <property type="component" value="Unassembled WGS sequence"/>
</dbReference>
<feature type="compositionally biased region" description="Basic and acidic residues" evidence="1">
    <location>
        <begin position="8"/>
        <end position="20"/>
    </location>
</feature>
<evidence type="ECO:0000313" key="3">
    <source>
        <dbReference type="Proteomes" id="UP000272942"/>
    </source>
</evidence>
<organism evidence="4">
    <name type="scientific">Echinostoma caproni</name>
    <dbReference type="NCBI Taxonomy" id="27848"/>
    <lineage>
        <taxon>Eukaryota</taxon>
        <taxon>Metazoa</taxon>
        <taxon>Spiralia</taxon>
        <taxon>Lophotrochozoa</taxon>
        <taxon>Platyhelminthes</taxon>
        <taxon>Trematoda</taxon>
        <taxon>Digenea</taxon>
        <taxon>Plagiorchiida</taxon>
        <taxon>Echinostomata</taxon>
        <taxon>Echinostomatoidea</taxon>
        <taxon>Echinostomatidae</taxon>
        <taxon>Echinostoma</taxon>
    </lineage>
</organism>
<name>A0A183AQC4_9TREM</name>
<gene>
    <name evidence="2" type="ORF">ECPE_LOCUS9159</name>
</gene>
<accession>A0A183AQC4</accession>
<proteinExistence type="predicted"/>